<dbReference type="Gene3D" id="3.30.300.210">
    <property type="entry name" value="Nutrient germinant receptor protein C, domain 3"/>
    <property type="match status" value="1"/>
</dbReference>
<name>L7VP26_THES1</name>
<dbReference type="NCBIfam" id="TIGR02887">
    <property type="entry name" value="spore_ger_x_C"/>
    <property type="match status" value="1"/>
</dbReference>
<evidence type="ECO:0000256" key="3">
    <source>
        <dbReference type="ARBA" id="ARBA00022544"/>
    </source>
</evidence>
<evidence type="ECO:0000259" key="9">
    <source>
        <dbReference type="Pfam" id="PF25198"/>
    </source>
</evidence>
<dbReference type="GO" id="GO:0016020">
    <property type="term" value="C:membrane"/>
    <property type="evidence" value="ECO:0007669"/>
    <property type="project" value="UniProtKB-SubCell"/>
</dbReference>
<dbReference type="Proteomes" id="UP000011220">
    <property type="component" value="Chromosome"/>
</dbReference>
<dbReference type="InterPro" id="IPR038501">
    <property type="entry name" value="Spore_GerAC_C_sf"/>
</dbReference>
<evidence type="ECO:0000313" key="11">
    <source>
        <dbReference type="Proteomes" id="UP000011220"/>
    </source>
</evidence>
<evidence type="ECO:0000256" key="7">
    <source>
        <dbReference type="ARBA" id="ARBA00023288"/>
    </source>
</evidence>
<dbReference type="PANTHER" id="PTHR35789:SF1">
    <property type="entry name" value="SPORE GERMINATION PROTEIN B3"/>
    <property type="match status" value="1"/>
</dbReference>
<comment type="subcellular location">
    <subcellularLocation>
        <location evidence="1">Membrane</location>
        <topology evidence="1">Lipid-anchor</topology>
    </subcellularLocation>
</comment>
<dbReference type="EMBL" id="CP004044">
    <property type="protein sequence ID" value="AGC68532.1"/>
    <property type="molecule type" value="Genomic_DNA"/>
</dbReference>
<keyword evidence="11" id="KW-1185">Reference proteome</keyword>
<feature type="domain" description="Spore germination GerAC-like C-terminal" evidence="8">
    <location>
        <begin position="243"/>
        <end position="416"/>
    </location>
</feature>
<evidence type="ECO:0000259" key="8">
    <source>
        <dbReference type="Pfam" id="PF05504"/>
    </source>
</evidence>
<dbReference type="eggNOG" id="ENOG502Z849">
    <property type="taxonomic scope" value="Bacteria"/>
</dbReference>
<feature type="domain" description="Spore germination protein N-terminal" evidence="9">
    <location>
        <begin position="25"/>
        <end position="197"/>
    </location>
</feature>
<dbReference type="RefSeq" id="WP_015359216.1">
    <property type="nucleotide sequence ID" value="NC_020134.1"/>
</dbReference>
<keyword evidence="6" id="KW-0564">Palmitate</keyword>
<dbReference type="KEGG" id="csd:Clst_1492"/>
<dbReference type="PROSITE" id="PS51257">
    <property type="entry name" value="PROKAR_LIPOPROTEIN"/>
    <property type="match status" value="1"/>
</dbReference>
<sequence>MIWRIKKLLILCMIIPMIFISGCFDASEPDDLAYVVAMGLDKGPEDNLIITLLLAVPIAVGVGPEPGEIEKSTNIVTVAAPTILGGINVINSLISKRVNFAHAKLIVISKDLAEQGIEKIINTFIRFREFRPDTYLGITKGSAEEFLKSSKPLLEFNPSKHFELIMESFAYTGFSNGCTIEEFYSKMESTYEEAVALLLDVSRIQETKDLAEMISSRNRNGILEGDYTVGEIPVVYENKVRQMGSAVFRGDKMVGELTGLETFYYLVVSGKLGEMYFTLPDFNESTDIAENRDYITLRLGQARKPEISVKIKENIPVVDIKVSLEGDILAITGRNDYSTGEGLKKLEKYASEYIREKVVLFLEKTRDELNSDICFLGKYLKKTFLYWEDWIKFNWPEKYEKAQFNVNVEIKIRRSGIMVKQIPGII</sequence>
<reference evidence="10 11" key="1">
    <citation type="journal article" date="2013" name="Genome Announc.">
        <title>Complete genome sequence of Clostridium stercorarium subsp. stercorarium strain DSM 8532, a thermophilic degrader of plant cell wall fibers.</title>
        <authorList>
            <person name="Poehlein A."/>
            <person name="Zverlov V.V."/>
            <person name="Daniel R."/>
            <person name="Schwarz W.H."/>
            <person name="Liebl W."/>
        </authorList>
    </citation>
    <scope>NUCLEOTIDE SEQUENCE [LARGE SCALE GENOMIC DNA]</scope>
    <source>
        <strain evidence="11">ATCC 35414 / DSM 8532 / NCIMB 11754</strain>
    </source>
</reference>
<dbReference type="PANTHER" id="PTHR35789">
    <property type="entry name" value="SPORE GERMINATION PROTEIN B3"/>
    <property type="match status" value="1"/>
</dbReference>
<evidence type="ECO:0000256" key="1">
    <source>
        <dbReference type="ARBA" id="ARBA00004635"/>
    </source>
</evidence>
<protein>
    <submittedName>
        <fullName evidence="10">Germination protein, Ger(X)C family</fullName>
    </submittedName>
</protein>
<dbReference type="Pfam" id="PF25198">
    <property type="entry name" value="Spore_GerAC_N"/>
    <property type="match status" value="1"/>
</dbReference>
<dbReference type="STRING" id="1121335.Cst_c15450"/>
<dbReference type="KEGG" id="css:Cst_c15450"/>
<evidence type="ECO:0000313" key="10">
    <source>
        <dbReference type="EMBL" id="AGC68532.1"/>
    </source>
</evidence>
<accession>L7VP26</accession>
<dbReference type="InterPro" id="IPR046953">
    <property type="entry name" value="Spore_GerAC-like_C"/>
</dbReference>
<evidence type="ECO:0000256" key="4">
    <source>
        <dbReference type="ARBA" id="ARBA00022729"/>
    </source>
</evidence>
<keyword evidence="3" id="KW-0309">Germination</keyword>
<organism evidence="10 11">
    <name type="scientific">Thermoclostridium stercorarium (strain ATCC 35414 / DSM 8532 / NCIMB 11754)</name>
    <name type="common">Clostridium stercorarium</name>
    <dbReference type="NCBI Taxonomy" id="1121335"/>
    <lineage>
        <taxon>Bacteria</taxon>
        <taxon>Bacillati</taxon>
        <taxon>Bacillota</taxon>
        <taxon>Clostridia</taxon>
        <taxon>Eubacteriales</taxon>
        <taxon>Oscillospiraceae</taxon>
        <taxon>Thermoclostridium</taxon>
    </lineage>
</organism>
<evidence type="ECO:0000256" key="6">
    <source>
        <dbReference type="ARBA" id="ARBA00023139"/>
    </source>
</evidence>
<proteinExistence type="inferred from homology"/>
<dbReference type="Pfam" id="PF05504">
    <property type="entry name" value="Spore_GerAC"/>
    <property type="match status" value="1"/>
</dbReference>
<comment type="similarity">
    <text evidence="2">Belongs to the GerABKC lipoprotein family.</text>
</comment>
<dbReference type="PATRIC" id="fig|1121335.3.peg.1528"/>
<keyword evidence="5" id="KW-0472">Membrane</keyword>
<dbReference type="AlphaFoldDB" id="L7VP26"/>
<keyword evidence="4" id="KW-0732">Signal</keyword>
<dbReference type="GO" id="GO:0009847">
    <property type="term" value="P:spore germination"/>
    <property type="evidence" value="ECO:0007669"/>
    <property type="project" value="InterPro"/>
</dbReference>
<evidence type="ECO:0000256" key="5">
    <source>
        <dbReference type="ARBA" id="ARBA00023136"/>
    </source>
</evidence>
<gene>
    <name evidence="10" type="ordered locus">Cst_c15450</name>
</gene>
<keyword evidence="7" id="KW-0449">Lipoprotein</keyword>
<dbReference type="InterPro" id="IPR057336">
    <property type="entry name" value="GerAC_N"/>
</dbReference>
<evidence type="ECO:0000256" key="2">
    <source>
        <dbReference type="ARBA" id="ARBA00007886"/>
    </source>
</evidence>
<dbReference type="InterPro" id="IPR008844">
    <property type="entry name" value="Spore_GerAC-like"/>
</dbReference>